<evidence type="ECO:0000313" key="2">
    <source>
        <dbReference type="Proteomes" id="UP000285523"/>
    </source>
</evidence>
<accession>A0A418VR82</accession>
<dbReference type="AlphaFoldDB" id="A0A418VR82"/>
<dbReference type="Proteomes" id="UP000285523">
    <property type="component" value="Unassembled WGS sequence"/>
</dbReference>
<sequence>MAIEGRSGAAAALGGFICPDAVEAGAADAVLLGEVGVALAASVSSVVASEAEAVAGVAASVLARTYQQLRLLAWSVR</sequence>
<protein>
    <submittedName>
        <fullName evidence="1">Uncharacterized protein</fullName>
    </submittedName>
</protein>
<organism evidence="1 2">
    <name type="scientific">Rhodopseudomonas palustris</name>
    <dbReference type="NCBI Taxonomy" id="1076"/>
    <lineage>
        <taxon>Bacteria</taxon>
        <taxon>Pseudomonadati</taxon>
        <taxon>Pseudomonadota</taxon>
        <taxon>Alphaproteobacteria</taxon>
        <taxon>Hyphomicrobiales</taxon>
        <taxon>Nitrobacteraceae</taxon>
        <taxon>Rhodopseudomonas</taxon>
    </lineage>
</organism>
<comment type="caution">
    <text evidence="1">The sequence shown here is derived from an EMBL/GenBank/DDBJ whole genome shotgun (WGS) entry which is preliminary data.</text>
</comment>
<dbReference type="EMBL" id="QYYD01000001">
    <property type="protein sequence ID" value="RJF78866.1"/>
    <property type="molecule type" value="Genomic_DNA"/>
</dbReference>
<reference evidence="1 2" key="1">
    <citation type="submission" date="2018-09" db="EMBL/GenBank/DDBJ databases">
        <title>Draft genome sequence of Rhodopseudomonas palustris 2.1.18.</title>
        <authorList>
            <person name="Robertson S.L."/>
            <person name="Meyer T.E."/>
            <person name="Kyndt J.A."/>
        </authorList>
    </citation>
    <scope>NUCLEOTIDE SEQUENCE [LARGE SCALE GENOMIC DNA]</scope>
    <source>
        <strain evidence="1 2">2.1.18</strain>
    </source>
</reference>
<proteinExistence type="predicted"/>
<gene>
    <name evidence="1" type="ORF">D4Q52_01565</name>
</gene>
<dbReference type="RefSeq" id="WP_119854758.1">
    <property type="nucleotide sequence ID" value="NZ_QYYD01000001.1"/>
</dbReference>
<evidence type="ECO:0000313" key="1">
    <source>
        <dbReference type="EMBL" id="RJF78866.1"/>
    </source>
</evidence>
<name>A0A418VR82_RHOPL</name>